<name>A0A433QEN0_9FUNG</name>
<comment type="similarity">
    <text evidence="1">Belongs to the RRF family.</text>
</comment>
<keyword evidence="7" id="KW-1185">Reference proteome</keyword>
<evidence type="ECO:0000259" key="5">
    <source>
        <dbReference type="Pfam" id="PF01765"/>
    </source>
</evidence>
<dbReference type="PANTHER" id="PTHR20982">
    <property type="entry name" value="RIBOSOME RECYCLING FACTOR"/>
    <property type="match status" value="1"/>
</dbReference>
<evidence type="ECO:0000256" key="3">
    <source>
        <dbReference type="ARBA" id="ARBA00024909"/>
    </source>
</evidence>
<evidence type="ECO:0000256" key="2">
    <source>
        <dbReference type="ARBA" id="ARBA00022917"/>
    </source>
</evidence>
<evidence type="ECO:0000313" key="6">
    <source>
        <dbReference type="EMBL" id="RUS28248.1"/>
    </source>
</evidence>
<dbReference type="GO" id="GO:0043023">
    <property type="term" value="F:ribosomal large subunit binding"/>
    <property type="evidence" value="ECO:0007669"/>
    <property type="project" value="TreeGrafter"/>
</dbReference>
<dbReference type="InterPro" id="IPR002661">
    <property type="entry name" value="Ribosome_recyc_fac"/>
</dbReference>
<comment type="caution">
    <text evidence="6">The sequence shown here is derived from an EMBL/GenBank/DDBJ whole genome shotgun (WGS) entry which is preliminary data.</text>
</comment>
<evidence type="ECO:0000256" key="4">
    <source>
        <dbReference type="SAM" id="MobiDB-lite"/>
    </source>
</evidence>
<sequence length="247" mass="27223">MFLPRLLRSAARLPFAIPLSLGHAPALPRLFPSSPLVQAPLALLHQRHPKAKGGKPGGKGKAAEVDDDENEGEDSETSAGSFDEQALEKQMSDCVDRFRKELGNMRFGRANPAILDPVIVKVGMSRTPLNDLAQLTIKDPQTLLVNVHDFKHVTDVEKAIREAGLNLNPVVTDKVLKVPIPKQTKEFRENLIKLAGKAAEHTKIGIRAARQDGMHNLKKDLKVQNLTDKYVKEVDDVLKTKSKELSS</sequence>
<comment type="function">
    <text evidence="3">Necessary for protein synthesis in mitochondria. Functions as a ribosome recycling factor in mitochondria.</text>
</comment>
<dbReference type="GO" id="GO:0005739">
    <property type="term" value="C:mitochondrion"/>
    <property type="evidence" value="ECO:0007669"/>
    <property type="project" value="TreeGrafter"/>
</dbReference>
<dbReference type="InterPro" id="IPR036191">
    <property type="entry name" value="RRF_sf"/>
</dbReference>
<dbReference type="GO" id="GO:0006412">
    <property type="term" value="P:translation"/>
    <property type="evidence" value="ECO:0007669"/>
    <property type="project" value="UniProtKB-KW"/>
</dbReference>
<evidence type="ECO:0000256" key="1">
    <source>
        <dbReference type="ARBA" id="ARBA00005912"/>
    </source>
</evidence>
<dbReference type="Gene3D" id="1.10.132.20">
    <property type="entry name" value="Ribosome-recycling factor"/>
    <property type="match status" value="1"/>
</dbReference>
<dbReference type="FunFam" id="3.30.1360.40:FF:000001">
    <property type="entry name" value="Ribosome-recycling factor"/>
    <property type="match status" value="1"/>
</dbReference>
<reference evidence="6 7" key="1">
    <citation type="journal article" date="2018" name="New Phytol.">
        <title>Phylogenomics of Endogonaceae and evolution of mycorrhizas within Mucoromycota.</title>
        <authorList>
            <person name="Chang Y."/>
            <person name="Desiro A."/>
            <person name="Na H."/>
            <person name="Sandor L."/>
            <person name="Lipzen A."/>
            <person name="Clum A."/>
            <person name="Barry K."/>
            <person name="Grigoriev I.V."/>
            <person name="Martin F.M."/>
            <person name="Stajich J.E."/>
            <person name="Smith M.E."/>
            <person name="Bonito G."/>
            <person name="Spatafora J.W."/>
        </authorList>
    </citation>
    <scope>NUCLEOTIDE SEQUENCE [LARGE SCALE GENOMIC DNA]</scope>
    <source>
        <strain evidence="6 7">AD002</strain>
    </source>
</reference>
<dbReference type="AlphaFoldDB" id="A0A433QEN0"/>
<dbReference type="PANTHER" id="PTHR20982:SF3">
    <property type="entry name" value="MITOCHONDRIAL RIBOSOME RECYCLING FACTOR PSEUDO 1"/>
    <property type="match status" value="1"/>
</dbReference>
<evidence type="ECO:0000313" key="7">
    <source>
        <dbReference type="Proteomes" id="UP000274822"/>
    </source>
</evidence>
<dbReference type="Gene3D" id="3.30.1360.40">
    <property type="match status" value="1"/>
</dbReference>
<organism evidence="6 7">
    <name type="scientific">Jimgerdemannia flammicorona</name>
    <dbReference type="NCBI Taxonomy" id="994334"/>
    <lineage>
        <taxon>Eukaryota</taxon>
        <taxon>Fungi</taxon>
        <taxon>Fungi incertae sedis</taxon>
        <taxon>Mucoromycota</taxon>
        <taxon>Mucoromycotina</taxon>
        <taxon>Endogonomycetes</taxon>
        <taxon>Endogonales</taxon>
        <taxon>Endogonaceae</taxon>
        <taxon>Jimgerdemannia</taxon>
    </lineage>
</organism>
<dbReference type="InterPro" id="IPR023584">
    <property type="entry name" value="Ribosome_recyc_fac_dom"/>
</dbReference>
<accession>A0A433QEN0</accession>
<gene>
    <name evidence="6" type="ORF">BC938DRAFT_482110</name>
</gene>
<feature type="region of interest" description="Disordered" evidence="4">
    <location>
        <begin position="48"/>
        <end position="87"/>
    </location>
</feature>
<proteinExistence type="inferred from homology"/>
<dbReference type="SUPFAM" id="SSF55194">
    <property type="entry name" value="Ribosome recycling factor, RRF"/>
    <property type="match status" value="1"/>
</dbReference>
<dbReference type="EMBL" id="RBNJ01006900">
    <property type="protein sequence ID" value="RUS28248.1"/>
    <property type="molecule type" value="Genomic_DNA"/>
</dbReference>
<feature type="compositionally biased region" description="Acidic residues" evidence="4">
    <location>
        <begin position="65"/>
        <end position="76"/>
    </location>
</feature>
<dbReference type="Proteomes" id="UP000274822">
    <property type="component" value="Unassembled WGS sequence"/>
</dbReference>
<feature type="domain" description="Ribosome recycling factor" evidence="5">
    <location>
        <begin position="98"/>
        <end position="245"/>
    </location>
</feature>
<protein>
    <submittedName>
        <fullName evidence="6">Ribosome recycling factor domain-containing protein</fullName>
    </submittedName>
</protein>
<dbReference type="Pfam" id="PF01765">
    <property type="entry name" value="RRF"/>
    <property type="match status" value="1"/>
</dbReference>
<keyword evidence="2" id="KW-0648">Protein biosynthesis</keyword>